<name>A0A381P341_9ZZZZ</name>
<dbReference type="EMBL" id="UINC01000755">
    <property type="protein sequence ID" value="SUZ60638.1"/>
    <property type="molecule type" value="Genomic_DNA"/>
</dbReference>
<dbReference type="InterPro" id="IPR005151">
    <property type="entry name" value="Tail-specific_protease"/>
</dbReference>
<dbReference type="GO" id="GO:0006508">
    <property type="term" value="P:proteolysis"/>
    <property type="evidence" value="ECO:0007669"/>
    <property type="project" value="InterPro"/>
</dbReference>
<dbReference type="CDD" id="cd07561">
    <property type="entry name" value="Peptidase_S41_CPP_like"/>
    <property type="match status" value="1"/>
</dbReference>
<dbReference type="SUPFAM" id="SSF52096">
    <property type="entry name" value="ClpP/crotonase"/>
    <property type="match status" value="1"/>
</dbReference>
<dbReference type="GO" id="GO:0030288">
    <property type="term" value="C:outer membrane-bounded periplasmic space"/>
    <property type="evidence" value="ECO:0007669"/>
    <property type="project" value="TreeGrafter"/>
</dbReference>
<dbReference type="AlphaFoldDB" id="A0A381P341"/>
<dbReference type="GO" id="GO:0004175">
    <property type="term" value="F:endopeptidase activity"/>
    <property type="evidence" value="ECO:0007669"/>
    <property type="project" value="TreeGrafter"/>
</dbReference>
<dbReference type="PANTHER" id="PTHR32060:SF30">
    <property type="entry name" value="CARBOXY-TERMINAL PROCESSING PROTEASE CTPA"/>
    <property type="match status" value="1"/>
</dbReference>
<dbReference type="Pfam" id="PF18294">
    <property type="entry name" value="Pept_S41_N"/>
    <property type="match status" value="1"/>
</dbReference>
<evidence type="ECO:0000259" key="1">
    <source>
        <dbReference type="Pfam" id="PF03572"/>
    </source>
</evidence>
<evidence type="ECO:0000259" key="2">
    <source>
        <dbReference type="Pfam" id="PF18294"/>
    </source>
</evidence>
<gene>
    <name evidence="3" type="ORF">METZ01_LOCUS13492</name>
</gene>
<protein>
    <recommendedName>
        <fullName evidence="4">Tail specific protease domain-containing protein</fullName>
    </recommendedName>
</protein>
<dbReference type="Pfam" id="PF03572">
    <property type="entry name" value="Peptidase_S41"/>
    <property type="match status" value="1"/>
</dbReference>
<evidence type="ECO:0008006" key="4">
    <source>
        <dbReference type="Google" id="ProtNLM"/>
    </source>
</evidence>
<proteinExistence type="predicted"/>
<dbReference type="Gene3D" id="2.30.42.10">
    <property type="match status" value="1"/>
</dbReference>
<organism evidence="3">
    <name type="scientific">marine metagenome</name>
    <dbReference type="NCBI Taxonomy" id="408172"/>
    <lineage>
        <taxon>unclassified sequences</taxon>
        <taxon>metagenomes</taxon>
        <taxon>ecological metagenomes</taxon>
    </lineage>
</organism>
<evidence type="ECO:0000313" key="3">
    <source>
        <dbReference type="EMBL" id="SUZ60638.1"/>
    </source>
</evidence>
<dbReference type="PANTHER" id="PTHR32060">
    <property type="entry name" value="TAIL-SPECIFIC PROTEASE"/>
    <property type="match status" value="1"/>
</dbReference>
<feature type="domain" description="Peptidase S41 N-terminal" evidence="2">
    <location>
        <begin position="38"/>
        <end position="97"/>
    </location>
</feature>
<feature type="domain" description="Tail specific protease" evidence="1">
    <location>
        <begin position="229"/>
        <end position="379"/>
    </location>
</feature>
<dbReference type="GO" id="GO:0007165">
    <property type="term" value="P:signal transduction"/>
    <property type="evidence" value="ECO:0007669"/>
    <property type="project" value="TreeGrafter"/>
</dbReference>
<dbReference type="GO" id="GO:0008236">
    <property type="term" value="F:serine-type peptidase activity"/>
    <property type="evidence" value="ECO:0007669"/>
    <property type="project" value="InterPro"/>
</dbReference>
<dbReference type="InterPro" id="IPR029045">
    <property type="entry name" value="ClpP/crotonase-like_dom_sf"/>
</dbReference>
<accession>A0A381P341</accession>
<dbReference type="Gene3D" id="3.30.750.170">
    <property type="match status" value="1"/>
</dbReference>
<dbReference type="InterPro" id="IPR041613">
    <property type="entry name" value="Pept_S41_N"/>
</dbReference>
<sequence length="487" mass="55733">MNLNQIISIFIIFSLLLIGCKKESDEDPNIAKLENDLEISDFIWKGLNQYYYWQESVMSLADSKLDNLSDYSFYLSQNPNPENFFNSLQHPDDRFSWISDDYEELENYLQGIDYSDGMEFGLFLECNDQNVFGFVRYVHKDTDADINGIKRGYFFNAVNGTILNKDNYGDLLFDDNVLTNTFGFADLNYDENNQCASVTSNNTNITLNKSRLVKNPIHISKTIDIDQKKIGYLMYNQFLGNVESENRDYNLELNSVFGSFRSEGINELVIDLRYNPGGRISTSINLASMITGQFNNQIFAKEKWNSKLMDYWDENNPDNLINRFVDNMDGVSINSLNLNKVYILTTSRTASASELLINGLDPYIDVIHIGDYTVGKNQGSITVYDWINDQGEKNPNHKYAMQPIVLKIGNVAGYTDFPNGLVPDYEIKESIRTAGELGNKNEQLLKIAIDHIFGNVQFISSDDNIKQIDIPEESLKQQLIKDKIIIK</sequence>
<dbReference type="InterPro" id="IPR036034">
    <property type="entry name" value="PDZ_sf"/>
</dbReference>
<dbReference type="Gene3D" id="3.90.226.10">
    <property type="entry name" value="2-enoyl-CoA Hydratase, Chain A, domain 1"/>
    <property type="match status" value="1"/>
</dbReference>
<reference evidence="3" key="1">
    <citation type="submission" date="2018-05" db="EMBL/GenBank/DDBJ databases">
        <authorList>
            <person name="Lanie J.A."/>
            <person name="Ng W.-L."/>
            <person name="Kazmierczak K.M."/>
            <person name="Andrzejewski T.M."/>
            <person name="Davidsen T.M."/>
            <person name="Wayne K.J."/>
            <person name="Tettelin H."/>
            <person name="Glass J.I."/>
            <person name="Rusch D."/>
            <person name="Podicherti R."/>
            <person name="Tsui H.-C.T."/>
            <person name="Winkler M.E."/>
        </authorList>
    </citation>
    <scope>NUCLEOTIDE SEQUENCE</scope>
</reference>